<evidence type="ECO:0000313" key="6">
    <source>
        <dbReference type="Proteomes" id="UP000253970"/>
    </source>
</evidence>
<dbReference type="Gene3D" id="3.30.70.940">
    <property type="entry name" value="NusG, N-terminal domain"/>
    <property type="match status" value="1"/>
</dbReference>
<dbReference type="SUPFAM" id="SSF82679">
    <property type="entry name" value="N-utilization substance G protein NusG, N-terminal domain"/>
    <property type="match status" value="1"/>
</dbReference>
<dbReference type="InterPro" id="IPR008991">
    <property type="entry name" value="Translation_prot_SH3-like_sf"/>
</dbReference>
<comment type="caution">
    <text evidence="5">The sequence shown here is derived from an EMBL/GenBank/DDBJ whole genome shotgun (WGS) entry which is preliminary data.</text>
</comment>
<evidence type="ECO:0000313" key="5">
    <source>
        <dbReference type="EMBL" id="RDB66708.1"/>
    </source>
</evidence>
<dbReference type="RefSeq" id="WP_114534590.1">
    <property type="nucleotide sequence ID" value="NZ_JAQEDI010000004.1"/>
</dbReference>
<gene>
    <name evidence="5" type="ORF">C1875_13760</name>
</gene>
<reference evidence="5 6" key="1">
    <citation type="journal article" date="2018" name="Elife">
        <title>Discovery and characterization of a prevalent human gut bacterial enzyme sufficient for the inactivation of a family of plant toxins.</title>
        <authorList>
            <person name="Koppel N."/>
            <person name="Bisanz J.E."/>
            <person name="Pandelia M.E."/>
            <person name="Turnbaugh P.J."/>
            <person name="Balskus E.P."/>
        </authorList>
    </citation>
    <scope>NUCLEOTIDE SEQUENCE [LARGE SCALE GENOMIC DNA]</scope>
    <source>
        <strain evidence="5 6">W1 BHI 6</strain>
    </source>
</reference>
<name>A0A369M8G4_EGGLN</name>
<dbReference type="PANTHER" id="PTHR30265:SF4">
    <property type="entry name" value="KOW MOTIF FAMILY PROTEIN, EXPRESSED"/>
    <property type="match status" value="1"/>
</dbReference>
<dbReference type="Pfam" id="PF02357">
    <property type="entry name" value="NusG"/>
    <property type="match status" value="1"/>
</dbReference>
<dbReference type="InterPro" id="IPR036735">
    <property type="entry name" value="NGN_dom_sf"/>
</dbReference>
<dbReference type="CDD" id="cd09889">
    <property type="entry name" value="NGN_Bact_2"/>
    <property type="match status" value="1"/>
</dbReference>
<dbReference type="NCBIfam" id="NF033641">
    <property type="entry name" value="antiterm_LoaP"/>
    <property type="match status" value="1"/>
</dbReference>
<evidence type="ECO:0000259" key="4">
    <source>
        <dbReference type="Pfam" id="PF02357"/>
    </source>
</evidence>
<keyword evidence="2" id="KW-0805">Transcription regulation</keyword>
<evidence type="ECO:0000256" key="3">
    <source>
        <dbReference type="ARBA" id="ARBA00023163"/>
    </source>
</evidence>
<dbReference type="CDD" id="cd06091">
    <property type="entry name" value="KOW_NusG"/>
    <property type="match status" value="1"/>
</dbReference>
<dbReference type="AlphaFoldDB" id="A0A369M8G4"/>
<dbReference type="GO" id="GO:0031564">
    <property type="term" value="P:transcription antitermination"/>
    <property type="evidence" value="ECO:0007669"/>
    <property type="project" value="UniProtKB-KW"/>
</dbReference>
<dbReference type="InterPro" id="IPR047663">
    <property type="entry name" value="Transcription_antiterm_LoaP"/>
</dbReference>
<evidence type="ECO:0000256" key="1">
    <source>
        <dbReference type="ARBA" id="ARBA00022814"/>
    </source>
</evidence>
<feature type="domain" description="NusG-like N-terminal" evidence="4">
    <location>
        <begin position="2"/>
        <end position="97"/>
    </location>
</feature>
<dbReference type="InterPro" id="IPR043425">
    <property type="entry name" value="NusG-like"/>
</dbReference>
<dbReference type="GO" id="GO:0006354">
    <property type="term" value="P:DNA-templated transcription elongation"/>
    <property type="evidence" value="ECO:0007669"/>
    <property type="project" value="InterPro"/>
</dbReference>
<sequence>MWYVVQTVAGREFAVCRLIESLVEDDVLQECFVPKYEVQKQFRGQWRTCTATLFPGYLIVVTDRVDELESQLRRVPAFARVLSNDGGFVPLERDEVAWIDAFTEKGHRTVGVSEGVIEGDRIIVLKGPLVGREGWIRKINRRKRTAYLEIDMFGRTIQTKIGLGIVRKRT</sequence>
<keyword evidence="1" id="KW-0889">Transcription antitermination</keyword>
<evidence type="ECO:0000256" key="2">
    <source>
        <dbReference type="ARBA" id="ARBA00023015"/>
    </source>
</evidence>
<dbReference type="Proteomes" id="UP000253970">
    <property type="component" value="Unassembled WGS sequence"/>
</dbReference>
<dbReference type="SUPFAM" id="SSF50104">
    <property type="entry name" value="Translation proteins SH3-like domain"/>
    <property type="match status" value="1"/>
</dbReference>
<proteinExistence type="predicted"/>
<keyword evidence="3" id="KW-0804">Transcription</keyword>
<dbReference type="InterPro" id="IPR006645">
    <property type="entry name" value="NGN-like_dom"/>
</dbReference>
<dbReference type="Gene3D" id="2.30.30.30">
    <property type="match status" value="1"/>
</dbReference>
<dbReference type="EMBL" id="PPTU01000033">
    <property type="protein sequence ID" value="RDB66708.1"/>
    <property type="molecule type" value="Genomic_DNA"/>
</dbReference>
<dbReference type="InterPro" id="IPR014722">
    <property type="entry name" value="Rib_uL2_dom2"/>
</dbReference>
<accession>A0A369M8G4</accession>
<organism evidence="5 6">
    <name type="scientific">Eggerthella lenta</name>
    <name type="common">Eubacterium lentum</name>
    <dbReference type="NCBI Taxonomy" id="84112"/>
    <lineage>
        <taxon>Bacteria</taxon>
        <taxon>Bacillati</taxon>
        <taxon>Actinomycetota</taxon>
        <taxon>Coriobacteriia</taxon>
        <taxon>Eggerthellales</taxon>
        <taxon>Eggerthellaceae</taxon>
        <taxon>Eggerthella</taxon>
    </lineage>
</organism>
<dbReference type="PANTHER" id="PTHR30265">
    <property type="entry name" value="RHO-INTERACTING TRANSCRIPTION TERMINATION FACTOR NUSG"/>
    <property type="match status" value="1"/>
</dbReference>
<protein>
    <submittedName>
        <fullName evidence="5">Antitermination protein NusG</fullName>
    </submittedName>
</protein>